<dbReference type="Pfam" id="PF11901">
    <property type="entry name" value="DM9"/>
    <property type="match status" value="1"/>
</dbReference>
<evidence type="ECO:0000313" key="3">
    <source>
        <dbReference type="Proteomes" id="UP000076532"/>
    </source>
</evidence>
<dbReference type="OrthoDB" id="2142040at2759"/>
<name>A0A166M9D5_9AGAM</name>
<dbReference type="InterPro" id="IPR006616">
    <property type="entry name" value="DM9_repeat"/>
</dbReference>
<feature type="compositionally biased region" description="Basic and acidic residues" evidence="1">
    <location>
        <begin position="23"/>
        <end position="35"/>
    </location>
</feature>
<dbReference type="STRING" id="436010.A0A166M9D5"/>
<evidence type="ECO:0000256" key="1">
    <source>
        <dbReference type="SAM" id="MobiDB-lite"/>
    </source>
</evidence>
<sequence length="244" mass="26373">MSWLDRKKSSSSLSSRNDGGYPADKKGDLSHHQEGSAENSRSLVDHIPGMHHSNSGQQPVSFPHANFAPQSSPPPYNPEPVASAGDRVALGHSPGEPFPPPSITGPAPFADGDKTSPIFIGSAIFPDGTVHPCKIAPRLSPRCRVPYGGEREHNGRYDLLPFHPERMEWVATASGVVPPGRRPVMGGYELWGGHPTDLYHARGMIDGVLVPGKTGRHLNGANFAYGNQEHAIVNGLRYDILCWR</sequence>
<keyword evidence="3" id="KW-1185">Reference proteome</keyword>
<evidence type="ECO:0000313" key="2">
    <source>
        <dbReference type="EMBL" id="KZP23768.1"/>
    </source>
</evidence>
<accession>A0A166M9D5</accession>
<dbReference type="AlphaFoldDB" id="A0A166M9D5"/>
<feature type="region of interest" description="Disordered" evidence="1">
    <location>
        <begin position="1"/>
        <end position="112"/>
    </location>
</feature>
<gene>
    <name evidence="2" type="ORF">FIBSPDRAFT_785419</name>
</gene>
<reference evidence="2 3" key="1">
    <citation type="journal article" date="2016" name="Mol. Biol. Evol.">
        <title>Comparative Genomics of Early-Diverging Mushroom-Forming Fungi Provides Insights into the Origins of Lignocellulose Decay Capabilities.</title>
        <authorList>
            <person name="Nagy L.G."/>
            <person name="Riley R."/>
            <person name="Tritt A."/>
            <person name="Adam C."/>
            <person name="Daum C."/>
            <person name="Floudas D."/>
            <person name="Sun H."/>
            <person name="Yadav J.S."/>
            <person name="Pangilinan J."/>
            <person name="Larsson K.H."/>
            <person name="Matsuura K."/>
            <person name="Barry K."/>
            <person name="Labutti K."/>
            <person name="Kuo R."/>
            <person name="Ohm R.A."/>
            <person name="Bhattacharya S.S."/>
            <person name="Shirouzu T."/>
            <person name="Yoshinaga Y."/>
            <person name="Martin F.M."/>
            <person name="Grigoriev I.V."/>
            <person name="Hibbett D.S."/>
        </authorList>
    </citation>
    <scope>NUCLEOTIDE SEQUENCE [LARGE SCALE GENOMIC DNA]</scope>
    <source>
        <strain evidence="2 3">CBS 109695</strain>
    </source>
</reference>
<organism evidence="2 3">
    <name type="scientific">Athelia psychrophila</name>
    <dbReference type="NCBI Taxonomy" id="1759441"/>
    <lineage>
        <taxon>Eukaryota</taxon>
        <taxon>Fungi</taxon>
        <taxon>Dikarya</taxon>
        <taxon>Basidiomycota</taxon>
        <taxon>Agaricomycotina</taxon>
        <taxon>Agaricomycetes</taxon>
        <taxon>Agaricomycetidae</taxon>
        <taxon>Atheliales</taxon>
        <taxon>Atheliaceae</taxon>
        <taxon>Athelia</taxon>
    </lineage>
</organism>
<dbReference type="Proteomes" id="UP000076532">
    <property type="component" value="Unassembled WGS sequence"/>
</dbReference>
<protein>
    <submittedName>
        <fullName evidence="2">Uncharacterized protein</fullName>
    </submittedName>
</protein>
<dbReference type="PANTHER" id="PTHR31649:SF1">
    <property type="entry name" value="FARNESOIC ACID O-METHYL TRANSFERASE DOMAIN-CONTAINING PROTEIN"/>
    <property type="match status" value="1"/>
</dbReference>
<proteinExistence type="predicted"/>
<dbReference type="PANTHER" id="PTHR31649">
    <property type="entry name" value="AGAP009604-PA"/>
    <property type="match status" value="1"/>
</dbReference>
<dbReference type="EMBL" id="KV417530">
    <property type="protein sequence ID" value="KZP23768.1"/>
    <property type="molecule type" value="Genomic_DNA"/>
</dbReference>